<dbReference type="GO" id="GO:0016746">
    <property type="term" value="F:acyltransferase activity"/>
    <property type="evidence" value="ECO:0007669"/>
    <property type="project" value="UniProtKB-KW"/>
</dbReference>
<keyword evidence="2 7" id="KW-0808">Transferase</keyword>
<dbReference type="InterPro" id="IPR002123">
    <property type="entry name" value="Plipid/glycerol_acylTrfase"/>
</dbReference>
<dbReference type="PANTHER" id="PTHR10983">
    <property type="entry name" value="1-ACYLGLYCEROL-3-PHOSPHATE ACYLTRANSFERASE-RELATED"/>
    <property type="match status" value="1"/>
</dbReference>
<dbReference type="InterPro" id="IPR032098">
    <property type="entry name" value="Acyltransf_C"/>
</dbReference>
<comment type="similarity">
    <text evidence="1">Belongs to the 1-acyl-sn-glycerol-3-phosphate acyltransferase family.</text>
</comment>
<gene>
    <name evidence="7" type="ORF">TPAR_08249</name>
</gene>
<dbReference type="SUPFAM" id="SSF69593">
    <property type="entry name" value="Glycerol-3-phosphate (1)-acyltransferase"/>
    <property type="match status" value="1"/>
</dbReference>
<feature type="region of interest" description="Disordered" evidence="4">
    <location>
        <begin position="1"/>
        <end position="42"/>
    </location>
</feature>
<protein>
    <submittedName>
        <fullName evidence="7">Acyltransferase</fullName>
    </submittedName>
</protein>
<keyword evidence="5" id="KW-0812">Transmembrane</keyword>
<organism evidence="7 8">
    <name type="scientific">Tolypocladium paradoxum</name>
    <dbReference type="NCBI Taxonomy" id="94208"/>
    <lineage>
        <taxon>Eukaryota</taxon>
        <taxon>Fungi</taxon>
        <taxon>Dikarya</taxon>
        <taxon>Ascomycota</taxon>
        <taxon>Pezizomycotina</taxon>
        <taxon>Sordariomycetes</taxon>
        <taxon>Hypocreomycetidae</taxon>
        <taxon>Hypocreales</taxon>
        <taxon>Ophiocordycipitaceae</taxon>
        <taxon>Tolypocladium</taxon>
    </lineage>
</organism>
<evidence type="ECO:0000313" key="8">
    <source>
        <dbReference type="Proteomes" id="UP000237481"/>
    </source>
</evidence>
<dbReference type="Pfam" id="PF01553">
    <property type="entry name" value="Acyltransferase"/>
    <property type="match status" value="1"/>
</dbReference>
<evidence type="ECO:0000256" key="1">
    <source>
        <dbReference type="ARBA" id="ARBA00008655"/>
    </source>
</evidence>
<keyword evidence="5" id="KW-1133">Transmembrane helix</keyword>
<proteinExistence type="inferred from homology"/>
<dbReference type="Proteomes" id="UP000237481">
    <property type="component" value="Unassembled WGS sequence"/>
</dbReference>
<evidence type="ECO:0000259" key="6">
    <source>
        <dbReference type="SMART" id="SM00563"/>
    </source>
</evidence>
<reference evidence="7 8" key="1">
    <citation type="submission" date="2018-01" db="EMBL/GenBank/DDBJ databases">
        <title>Harnessing the power of phylogenomics to disentangle the directionality and signatures of interkingdom host jumping in the parasitic fungal genus Tolypocladium.</title>
        <authorList>
            <person name="Quandt C.A."/>
            <person name="Patterson W."/>
            <person name="Spatafora J.W."/>
        </authorList>
    </citation>
    <scope>NUCLEOTIDE SEQUENCE [LARGE SCALE GENOMIC DNA]</scope>
    <source>
        <strain evidence="7 8">NRBC 100945</strain>
    </source>
</reference>
<dbReference type="PANTHER" id="PTHR10983:SF16">
    <property type="entry name" value="LYSOCARDIOLIPIN ACYLTRANSFERASE 1"/>
    <property type="match status" value="1"/>
</dbReference>
<dbReference type="STRING" id="94208.A0A2S4KMY4"/>
<dbReference type="EMBL" id="PKSG01001029">
    <property type="protein sequence ID" value="POR31558.1"/>
    <property type="molecule type" value="Genomic_DNA"/>
</dbReference>
<evidence type="ECO:0000256" key="3">
    <source>
        <dbReference type="ARBA" id="ARBA00023315"/>
    </source>
</evidence>
<dbReference type="GO" id="GO:0036149">
    <property type="term" value="P:phosphatidylinositol acyl-chain remodeling"/>
    <property type="evidence" value="ECO:0007669"/>
    <property type="project" value="TreeGrafter"/>
</dbReference>
<keyword evidence="8" id="KW-1185">Reference proteome</keyword>
<dbReference type="SMART" id="SM00563">
    <property type="entry name" value="PlsC"/>
    <property type="match status" value="1"/>
</dbReference>
<comment type="caution">
    <text evidence="7">The sequence shown here is derived from an EMBL/GenBank/DDBJ whole genome shotgun (WGS) entry which is preliminary data.</text>
</comment>
<feature type="transmembrane region" description="Helical" evidence="5">
    <location>
        <begin position="182"/>
        <end position="199"/>
    </location>
</feature>
<evidence type="ECO:0000313" key="7">
    <source>
        <dbReference type="EMBL" id="POR31558.1"/>
    </source>
</evidence>
<dbReference type="CDD" id="cd07990">
    <property type="entry name" value="LPLAT_LCLAT1-like"/>
    <property type="match status" value="1"/>
</dbReference>
<sequence length="422" mass="48313">MGDLQHPDPSNMDIPRPLAAGFEEQEQKPEPPGRSGYAHPSGKAGHGRLTQVLRGLAFAVYFNLCCLTIAVTQFIGAPLYFVNREWFYAYMAMTKRSFALTTTVMTQMWGPTTMRISGDESVAGQIRPTKDGGVQFAFPERMVLIANHQIYTDWLYLWWIGYVNRPGMHGHLYIILKESLKYIPVIGTGMMFYGFIFMSRKMATDQPRLAYRLNKLKQRRLDPQGKTYLDPMWLLLFPEGTNLSSNGRRKSAQWAKKNGLKDPEHVMLPRSTGIFYCLGELRGTVDYVYDCTVAYEGIARGKYGEEIFGLASTYFQGRPPKSVNLYWRRFRVADIPLDDQDEFDVWLREQWYKKDALMEEYLTTGRFPAMAGAETDFIETSVRTRYPWEILQVFAVVGICGLAWSNVRKLLDAASRGLGSYV</sequence>
<dbReference type="Pfam" id="PF16076">
    <property type="entry name" value="Acyltransf_C"/>
    <property type="match status" value="1"/>
</dbReference>
<dbReference type="GO" id="GO:0005783">
    <property type="term" value="C:endoplasmic reticulum"/>
    <property type="evidence" value="ECO:0007669"/>
    <property type="project" value="TreeGrafter"/>
</dbReference>
<keyword evidence="5" id="KW-0472">Membrane</keyword>
<evidence type="ECO:0000256" key="4">
    <source>
        <dbReference type="SAM" id="MobiDB-lite"/>
    </source>
</evidence>
<feature type="transmembrane region" description="Helical" evidence="5">
    <location>
        <begin position="58"/>
        <end position="81"/>
    </location>
</feature>
<feature type="domain" description="Phospholipid/glycerol acyltransferase" evidence="6">
    <location>
        <begin position="142"/>
        <end position="275"/>
    </location>
</feature>
<evidence type="ECO:0000256" key="2">
    <source>
        <dbReference type="ARBA" id="ARBA00022679"/>
    </source>
</evidence>
<name>A0A2S4KMY4_9HYPO</name>
<dbReference type="OrthoDB" id="189226at2759"/>
<accession>A0A2S4KMY4</accession>
<dbReference type="AlphaFoldDB" id="A0A2S4KMY4"/>
<keyword evidence="3 7" id="KW-0012">Acyltransferase</keyword>
<evidence type="ECO:0000256" key="5">
    <source>
        <dbReference type="SAM" id="Phobius"/>
    </source>
</evidence>